<evidence type="ECO:0000259" key="1">
    <source>
        <dbReference type="Pfam" id="PF09346"/>
    </source>
</evidence>
<dbReference type="Proteomes" id="UP000476820">
    <property type="component" value="Unassembled WGS sequence"/>
</dbReference>
<evidence type="ECO:0000313" key="5">
    <source>
        <dbReference type="Proteomes" id="UP000476820"/>
    </source>
</evidence>
<feature type="domain" description="Knr4/Smi1-like" evidence="1">
    <location>
        <begin position="3"/>
        <end position="137"/>
    </location>
</feature>
<accession>A0A0M1LUA4</accession>
<dbReference type="Gene3D" id="3.40.1580.10">
    <property type="entry name" value="SMI1/KNR4-like"/>
    <property type="match status" value="1"/>
</dbReference>
<dbReference type="SUPFAM" id="SSF160631">
    <property type="entry name" value="SMI1/KNR4-like"/>
    <property type="match status" value="1"/>
</dbReference>
<gene>
    <name evidence="2" type="ORF">FC774_13425</name>
    <name evidence="3" type="ORF">FDB51_15445</name>
</gene>
<dbReference type="Proteomes" id="UP000473681">
    <property type="component" value="Unassembled WGS sequence"/>
</dbReference>
<dbReference type="OrthoDB" id="1819324at2"/>
<evidence type="ECO:0000313" key="4">
    <source>
        <dbReference type="Proteomes" id="UP000473681"/>
    </source>
</evidence>
<dbReference type="AlphaFoldDB" id="A0A0M1LUA4"/>
<dbReference type="EMBL" id="SWVK01000024">
    <property type="protein sequence ID" value="NFN36478.1"/>
    <property type="molecule type" value="Genomic_DNA"/>
</dbReference>
<evidence type="ECO:0000313" key="3">
    <source>
        <dbReference type="EMBL" id="NFN36478.1"/>
    </source>
</evidence>
<dbReference type="InterPro" id="IPR037883">
    <property type="entry name" value="Knr4/Smi1-like_sf"/>
</dbReference>
<protein>
    <submittedName>
        <fullName evidence="2">SMI1/KNR4 family protein</fullName>
    </submittedName>
</protein>
<dbReference type="Pfam" id="PF09346">
    <property type="entry name" value="SMI1_KNR4"/>
    <property type="match status" value="1"/>
</dbReference>
<dbReference type="RefSeq" id="WP_053342562.1">
    <property type="nucleotide sequence ID" value="NZ_JACBBZ010000002.1"/>
</dbReference>
<sequence>MNLEELENIEEIKFPKLFREIYSTGAMKWMTSYKWLNENREELLNNPAAFMYGIQSDCEPLLFEDIQERKEFIDEMNEISGYKIKEEYKFIPFAMTGGGDIYCFVYKNKTDLTHIILYKHDTDDIINYGTNFEEFLMWQMAEAITEWDQEIDHCILAHAKYLKDEYRILFENRDIEGILKTAKDIEAKMEKLEEENLQSKFYNVIG</sequence>
<name>A0A0M1LUA4_CLOBO</name>
<organism evidence="2 5">
    <name type="scientific">Clostridium botulinum</name>
    <dbReference type="NCBI Taxonomy" id="1491"/>
    <lineage>
        <taxon>Bacteria</taxon>
        <taxon>Bacillati</taxon>
        <taxon>Bacillota</taxon>
        <taxon>Clostridia</taxon>
        <taxon>Eubacteriales</taxon>
        <taxon>Clostridiaceae</taxon>
        <taxon>Clostridium</taxon>
    </lineage>
</organism>
<comment type="caution">
    <text evidence="2">The sequence shown here is derived from an EMBL/GenBank/DDBJ whole genome shotgun (WGS) entry which is preliminary data.</text>
</comment>
<dbReference type="EMBL" id="SWOV01000041">
    <property type="protein sequence ID" value="NFF88856.1"/>
    <property type="molecule type" value="Genomic_DNA"/>
</dbReference>
<dbReference type="InterPro" id="IPR018958">
    <property type="entry name" value="Knr4/Smi1-like_dom"/>
</dbReference>
<proteinExistence type="predicted"/>
<reference evidence="4 5" key="1">
    <citation type="submission" date="2019-04" db="EMBL/GenBank/DDBJ databases">
        <title>Genome sequencing of Clostridium botulinum Groups I-IV and Clostridium butyricum.</title>
        <authorList>
            <person name="Brunt J."/>
            <person name="Van Vliet A.H.M."/>
            <person name="Stringer S.C."/>
            <person name="Carter A.T."/>
            <person name="Peck M.W."/>
        </authorList>
    </citation>
    <scope>NUCLEOTIDE SEQUENCE [LARGE SCALE GENOMIC DNA]</scope>
    <source>
        <strain evidence="2 5">1605</strain>
        <strain evidence="3 4">CB-K-33E</strain>
    </source>
</reference>
<evidence type="ECO:0000313" key="2">
    <source>
        <dbReference type="EMBL" id="NFF88856.1"/>
    </source>
</evidence>